<name>A0A151N775_ALLMI</name>
<evidence type="ECO:0000256" key="1">
    <source>
        <dbReference type="SAM" id="MobiDB-lite"/>
    </source>
</evidence>
<protein>
    <submittedName>
        <fullName evidence="2">Uncharacterized protein</fullName>
    </submittedName>
</protein>
<feature type="compositionally biased region" description="Basic and acidic residues" evidence="1">
    <location>
        <begin position="128"/>
        <end position="139"/>
    </location>
</feature>
<reference evidence="2 3" key="1">
    <citation type="journal article" date="2012" name="Genome Biol.">
        <title>Sequencing three crocodilian genomes to illuminate the evolution of archosaurs and amniotes.</title>
        <authorList>
            <person name="St John J.A."/>
            <person name="Braun E.L."/>
            <person name="Isberg S.R."/>
            <person name="Miles L.G."/>
            <person name="Chong A.Y."/>
            <person name="Gongora J."/>
            <person name="Dalzell P."/>
            <person name="Moran C."/>
            <person name="Bed'hom B."/>
            <person name="Abzhanov A."/>
            <person name="Burgess S.C."/>
            <person name="Cooksey A.M."/>
            <person name="Castoe T.A."/>
            <person name="Crawford N.G."/>
            <person name="Densmore L.D."/>
            <person name="Drew J.C."/>
            <person name="Edwards S.V."/>
            <person name="Faircloth B.C."/>
            <person name="Fujita M.K."/>
            <person name="Greenwold M.J."/>
            <person name="Hoffmann F.G."/>
            <person name="Howard J.M."/>
            <person name="Iguchi T."/>
            <person name="Janes D.E."/>
            <person name="Khan S.Y."/>
            <person name="Kohno S."/>
            <person name="de Koning A.J."/>
            <person name="Lance S.L."/>
            <person name="McCarthy F.M."/>
            <person name="McCormack J.E."/>
            <person name="Merchant M.E."/>
            <person name="Peterson D.G."/>
            <person name="Pollock D.D."/>
            <person name="Pourmand N."/>
            <person name="Raney B.J."/>
            <person name="Roessler K.A."/>
            <person name="Sanford J.R."/>
            <person name="Sawyer R.H."/>
            <person name="Schmidt C.J."/>
            <person name="Triplett E.W."/>
            <person name="Tuberville T.D."/>
            <person name="Venegas-Anaya M."/>
            <person name="Howard J.T."/>
            <person name="Jarvis E.D."/>
            <person name="Guillette L.J.Jr."/>
            <person name="Glenn T.C."/>
            <person name="Green R.E."/>
            <person name="Ray D.A."/>
        </authorList>
    </citation>
    <scope>NUCLEOTIDE SEQUENCE [LARGE SCALE GENOMIC DNA]</scope>
    <source>
        <strain evidence="2">KSC_2009_1</strain>
    </source>
</reference>
<evidence type="ECO:0000313" key="2">
    <source>
        <dbReference type="EMBL" id="KYO32375.1"/>
    </source>
</evidence>
<dbReference type="AlphaFoldDB" id="A0A151N775"/>
<comment type="caution">
    <text evidence="2">The sequence shown here is derived from an EMBL/GenBank/DDBJ whole genome shotgun (WGS) entry which is preliminary data.</text>
</comment>
<proteinExistence type="predicted"/>
<feature type="region of interest" description="Disordered" evidence="1">
    <location>
        <begin position="128"/>
        <end position="164"/>
    </location>
</feature>
<evidence type="ECO:0000313" key="3">
    <source>
        <dbReference type="Proteomes" id="UP000050525"/>
    </source>
</evidence>
<sequence>MSQKAKASSMKLMAQEADTSNAHGPNWTLEELEDFIYIWSEERIIDRIPSWTFVANISTRLGQEEVAAVLPESKTMSMSQLYADRSLLPDDHDWQEEPLVYGDGFTKCMVIDLVPLSPVPWTTTDNKVEEVEGQEETHMADTSSTTTEIQEHVSPGKTQTENYS</sequence>
<dbReference type="EMBL" id="AKHW03003917">
    <property type="protein sequence ID" value="KYO32375.1"/>
    <property type="molecule type" value="Genomic_DNA"/>
</dbReference>
<keyword evidence="3" id="KW-1185">Reference proteome</keyword>
<accession>A0A151N775</accession>
<dbReference type="Proteomes" id="UP000050525">
    <property type="component" value="Unassembled WGS sequence"/>
</dbReference>
<gene>
    <name evidence="2" type="ORF">Y1Q_0020338</name>
</gene>
<organism evidence="2 3">
    <name type="scientific">Alligator mississippiensis</name>
    <name type="common">American alligator</name>
    <dbReference type="NCBI Taxonomy" id="8496"/>
    <lineage>
        <taxon>Eukaryota</taxon>
        <taxon>Metazoa</taxon>
        <taxon>Chordata</taxon>
        <taxon>Craniata</taxon>
        <taxon>Vertebrata</taxon>
        <taxon>Euteleostomi</taxon>
        <taxon>Archelosauria</taxon>
        <taxon>Archosauria</taxon>
        <taxon>Crocodylia</taxon>
        <taxon>Alligatoridae</taxon>
        <taxon>Alligatorinae</taxon>
        <taxon>Alligator</taxon>
    </lineage>
</organism>